<feature type="chain" id="PRO_5003388578" evidence="1">
    <location>
        <begin position="24"/>
        <end position="110"/>
    </location>
</feature>
<name>F9UCN0_9GAMM</name>
<organism evidence="2 3">
    <name type="scientific">Thiocapsa marina 5811</name>
    <dbReference type="NCBI Taxonomy" id="768671"/>
    <lineage>
        <taxon>Bacteria</taxon>
        <taxon>Pseudomonadati</taxon>
        <taxon>Pseudomonadota</taxon>
        <taxon>Gammaproteobacteria</taxon>
        <taxon>Chromatiales</taxon>
        <taxon>Chromatiaceae</taxon>
        <taxon>Thiocapsa</taxon>
    </lineage>
</organism>
<sequence length="110" mass="11799">MVNRFKQLAAGVVALATTGAAIAGPGFPRPFPPPGARYYSEPAYPARPDAWIAPAVTGAIVGAVLVAQPRTVVVERPVQVIESAPGKTYKRVEIYIPECQCYRTYDVPID</sequence>
<proteinExistence type="predicted"/>
<feature type="signal peptide" evidence="1">
    <location>
        <begin position="1"/>
        <end position="23"/>
    </location>
</feature>
<dbReference type="RefSeq" id="WP_007193555.1">
    <property type="nucleotide sequence ID" value="NZ_AFWV01000008.1"/>
</dbReference>
<accession>F9UCN0</accession>
<evidence type="ECO:0000313" key="3">
    <source>
        <dbReference type="Proteomes" id="UP000005459"/>
    </source>
</evidence>
<evidence type="ECO:0000313" key="2">
    <source>
        <dbReference type="EMBL" id="EGV18143.1"/>
    </source>
</evidence>
<keyword evidence="3" id="KW-1185">Reference proteome</keyword>
<dbReference type="EMBL" id="AFWV01000008">
    <property type="protein sequence ID" value="EGV18143.1"/>
    <property type="molecule type" value="Genomic_DNA"/>
</dbReference>
<reference evidence="2 3" key="1">
    <citation type="submission" date="2011-06" db="EMBL/GenBank/DDBJ databases">
        <title>The draft genome of Thiocapsa marina 5811.</title>
        <authorList>
            <consortium name="US DOE Joint Genome Institute (JGI-PGF)"/>
            <person name="Lucas S."/>
            <person name="Han J."/>
            <person name="Cheng J.-F."/>
            <person name="Goodwin L."/>
            <person name="Pitluck S."/>
            <person name="Peters L."/>
            <person name="Land M.L."/>
            <person name="Hauser L."/>
            <person name="Vogl K."/>
            <person name="Liu Z."/>
            <person name="Imhoff J."/>
            <person name="Thiel V."/>
            <person name="Frigaard N.-U."/>
            <person name="Bryant D."/>
            <person name="Woyke T.J."/>
        </authorList>
    </citation>
    <scope>NUCLEOTIDE SEQUENCE [LARGE SCALE GENOMIC DNA]</scope>
    <source>
        <strain evidence="2 3">5811</strain>
    </source>
</reference>
<evidence type="ECO:0000256" key="1">
    <source>
        <dbReference type="SAM" id="SignalP"/>
    </source>
</evidence>
<dbReference type="STRING" id="768671.ThimaDRAFT_2682"/>
<dbReference type="AlphaFoldDB" id="F9UCN0"/>
<gene>
    <name evidence="2" type="ORF">ThimaDRAFT_2682</name>
</gene>
<dbReference type="Proteomes" id="UP000005459">
    <property type="component" value="Unassembled WGS sequence"/>
</dbReference>
<protein>
    <submittedName>
        <fullName evidence="2">Uncharacterized protein</fullName>
    </submittedName>
</protein>
<keyword evidence="1" id="KW-0732">Signal</keyword>